<organism evidence="1 2">
    <name type="scientific">Saccharothrix texasensis</name>
    <dbReference type="NCBI Taxonomy" id="103734"/>
    <lineage>
        <taxon>Bacteria</taxon>
        <taxon>Bacillati</taxon>
        <taxon>Actinomycetota</taxon>
        <taxon>Actinomycetes</taxon>
        <taxon>Pseudonocardiales</taxon>
        <taxon>Pseudonocardiaceae</taxon>
        <taxon>Saccharothrix</taxon>
    </lineage>
</organism>
<dbReference type="Proteomes" id="UP000268727">
    <property type="component" value="Unassembled WGS sequence"/>
</dbReference>
<evidence type="ECO:0000313" key="2">
    <source>
        <dbReference type="Proteomes" id="UP000268727"/>
    </source>
</evidence>
<evidence type="ECO:0000313" key="1">
    <source>
        <dbReference type="EMBL" id="ROP41970.1"/>
    </source>
</evidence>
<reference evidence="1 2" key="1">
    <citation type="submission" date="2018-11" db="EMBL/GenBank/DDBJ databases">
        <title>Sequencing the genomes of 1000 actinobacteria strains.</title>
        <authorList>
            <person name="Klenk H.-P."/>
        </authorList>
    </citation>
    <scope>NUCLEOTIDE SEQUENCE [LARGE SCALE GENOMIC DNA]</scope>
    <source>
        <strain evidence="1 2">DSM 44231</strain>
    </source>
</reference>
<proteinExistence type="predicted"/>
<comment type="caution">
    <text evidence="1">The sequence shown here is derived from an EMBL/GenBank/DDBJ whole genome shotgun (WGS) entry which is preliminary data.</text>
</comment>
<sequence length="259" mass="28175">MSRLHELRAEWSAWSCKDHRHRSAPHDGLCTSRALFGRTLADIEIGFNEVIGLAMYPVQPDNLYGGGELEKEVKRIHLKLRGLAERLSRGSVARPVSEMRPPRYARLRGGVLERLFRADLDAQVEAGHSVRCGLRRGDVALKEAGVWHDATAALLRRGLGDETAQGFEFQTKGARICKIPKIDRVALGSAHLELGLVYLGEVRERLSDYAEAAGQRLPPGAGSGVRNNVDGSVGNAVQAGIIYGDVRFYGSAPDGGRSG</sequence>
<accession>A0A3N1HHJ0</accession>
<dbReference type="EMBL" id="RJKM01000001">
    <property type="protein sequence ID" value="ROP41970.1"/>
    <property type="molecule type" value="Genomic_DNA"/>
</dbReference>
<name>A0A3N1HHJ0_9PSEU</name>
<protein>
    <submittedName>
        <fullName evidence="1">Uncharacterized protein</fullName>
    </submittedName>
</protein>
<gene>
    <name evidence="1" type="ORF">EDD40_7456</name>
</gene>
<keyword evidence="2" id="KW-1185">Reference proteome</keyword>
<dbReference type="AlphaFoldDB" id="A0A3N1HHJ0"/>